<dbReference type="Pfam" id="PF07992">
    <property type="entry name" value="Pyr_redox_2"/>
    <property type="match status" value="1"/>
</dbReference>
<name>A0A512HKN0_9HYPH</name>
<dbReference type="PANTHER" id="PTHR43557">
    <property type="entry name" value="APOPTOSIS-INDUCING FACTOR 1"/>
    <property type="match status" value="1"/>
</dbReference>
<feature type="domain" description="FAD/NAD(P)-binding" evidence="5">
    <location>
        <begin position="3"/>
        <end position="299"/>
    </location>
</feature>
<sequence>MEQVIIIGGGQAAASAARTLREQGFKGGITILSEERYYPYERPPLSKAVLQGVADANSTCLLSDEAARSQNIDVRLGQRAEAIERDTRMVKLSSGERLPYDRLLIATGSRARTLDGAFAGKSNVFYLRSLDDAASLRAAMGPGKRVLSIGAGWIGLEVAATARKMGMQATVVELADRLCGRSLPKDVGAVLAEVHRDHGTVVHLNTSIESVGGRDRIETVTLSNGETLSVDMVVVGVGAIANDALARDAGLETANGVVVDEFLRTSDPRIFAAGDVAALRLGDGRPVRMESWANAQDQAAAAARNMLGKDVPYAVNTWFWSDQYDLNIQMIGDVQPEGGTVLLRKGEGKAFTRFSVADGRLVGAICFGVPRDMAIVRRLMSKGYMVTDDALTTAPDLRKLL</sequence>
<dbReference type="PANTHER" id="PTHR43557:SF2">
    <property type="entry name" value="RIESKE DOMAIN-CONTAINING PROTEIN-RELATED"/>
    <property type="match status" value="1"/>
</dbReference>
<dbReference type="GO" id="GO:0016651">
    <property type="term" value="F:oxidoreductase activity, acting on NAD(P)H"/>
    <property type="evidence" value="ECO:0007669"/>
    <property type="project" value="TreeGrafter"/>
</dbReference>
<dbReference type="Gene3D" id="3.30.390.30">
    <property type="match status" value="1"/>
</dbReference>
<keyword evidence="8" id="KW-1185">Reference proteome</keyword>
<dbReference type="AlphaFoldDB" id="A0A512HKN0"/>
<gene>
    <name evidence="7" type="ORF">RNA01_29400</name>
</gene>
<dbReference type="InterPro" id="IPR036188">
    <property type="entry name" value="FAD/NAD-bd_sf"/>
</dbReference>
<dbReference type="Pfam" id="PF14759">
    <property type="entry name" value="Reductase_C"/>
    <property type="match status" value="1"/>
</dbReference>
<evidence type="ECO:0000313" key="8">
    <source>
        <dbReference type="Proteomes" id="UP000321717"/>
    </source>
</evidence>
<organism evidence="7 8">
    <name type="scientific">Ciceribacter naphthalenivorans</name>
    <dbReference type="NCBI Taxonomy" id="1118451"/>
    <lineage>
        <taxon>Bacteria</taxon>
        <taxon>Pseudomonadati</taxon>
        <taxon>Pseudomonadota</taxon>
        <taxon>Alphaproteobacteria</taxon>
        <taxon>Hyphomicrobiales</taxon>
        <taxon>Rhizobiaceae</taxon>
        <taxon>Ciceribacter</taxon>
    </lineage>
</organism>
<dbReference type="InterPro" id="IPR050446">
    <property type="entry name" value="FAD-oxidoreductase/Apoptosis"/>
</dbReference>
<comment type="cofactor">
    <cofactor evidence="1">
        <name>FAD</name>
        <dbReference type="ChEBI" id="CHEBI:57692"/>
    </cofactor>
</comment>
<dbReference type="InterPro" id="IPR028202">
    <property type="entry name" value="Reductase_C"/>
</dbReference>
<dbReference type="Gene3D" id="3.50.50.60">
    <property type="entry name" value="FAD/NAD(P)-binding domain"/>
    <property type="match status" value="2"/>
</dbReference>
<protein>
    <submittedName>
        <fullName evidence="7">Pyridine nucleotide-disulfide oxidoreductase</fullName>
    </submittedName>
</protein>
<dbReference type="InterPro" id="IPR023753">
    <property type="entry name" value="FAD/NAD-binding_dom"/>
</dbReference>
<evidence type="ECO:0000256" key="1">
    <source>
        <dbReference type="ARBA" id="ARBA00001974"/>
    </source>
</evidence>
<evidence type="ECO:0000256" key="3">
    <source>
        <dbReference type="ARBA" id="ARBA00022827"/>
    </source>
</evidence>
<dbReference type="Proteomes" id="UP000321717">
    <property type="component" value="Unassembled WGS sequence"/>
</dbReference>
<dbReference type="EMBL" id="BJZP01000014">
    <property type="protein sequence ID" value="GEO86008.1"/>
    <property type="molecule type" value="Genomic_DNA"/>
</dbReference>
<dbReference type="GO" id="GO:0005737">
    <property type="term" value="C:cytoplasm"/>
    <property type="evidence" value="ECO:0007669"/>
    <property type="project" value="TreeGrafter"/>
</dbReference>
<accession>A0A512HKN0</accession>
<dbReference type="PRINTS" id="PR00411">
    <property type="entry name" value="PNDRDTASEI"/>
</dbReference>
<feature type="domain" description="Reductase C-terminal" evidence="6">
    <location>
        <begin position="318"/>
        <end position="401"/>
    </location>
</feature>
<reference evidence="7 8" key="1">
    <citation type="submission" date="2019-07" db="EMBL/GenBank/DDBJ databases">
        <title>Whole genome shotgun sequence of Rhizobium naphthalenivorans NBRC 107585.</title>
        <authorList>
            <person name="Hosoyama A."/>
            <person name="Uohara A."/>
            <person name="Ohji S."/>
            <person name="Ichikawa N."/>
        </authorList>
    </citation>
    <scope>NUCLEOTIDE SEQUENCE [LARGE SCALE GENOMIC DNA]</scope>
    <source>
        <strain evidence="7 8">NBRC 107585</strain>
    </source>
</reference>
<evidence type="ECO:0000313" key="7">
    <source>
        <dbReference type="EMBL" id="GEO86008.1"/>
    </source>
</evidence>
<keyword evidence="2" id="KW-0285">Flavoprotein</keyword>
<dbReference type="SUPFAM" id="SSF51905">
    <property type="entry name" value="FAD/NAD(P)-binding domain"/>
    <property type="match status" value="2"/>
</dbReference>
<dbReference type="PRINTS" id="PR00368">
    <property type="entry name" value="FADPNR"/>
</dbReference>
<keyword evidence="3" id="KW-0274">FAD</keyword>
<evidence type="ECO:0000259" key="6">
    <source>
        <dbReference type="Pfam" id="PF14759"/>
    </source>
</evidence>
<keyword evidence="4" id="KW-0560">Oxidoreductase</keyword>
<evidence type="ECO:0000256" key="4">
    <source>
        <dbReference type="ARBA" id="ARBA00023002"/>
    </source>
</evidence>
<evidence type="ECO:0000256" key="2">
    <source>
        <dbReference type="ARBA" id="ARBA00022630"/>
    </source>
</evidence>
<dbReference type="RefSeq" id="WP_147180966.1">
    <property type="nucleotide sequence ID" value="NZ_BJZP01000014.1"/>
</dbReference>
<dbReference type="SUPFAM" id="SSF55424">
    <property type="entry name" value="FAD/NAD-linked reductases, dimerisation (C-terminal) domain"/>
    <property type="match status" value="1"/>
</dbReference>
<dbReference type="OrthoDB" id="7809559at2"/>
<dbReference type="InterPro" id="IPR016156">
    <property type="entry name" value="FAD/NAD-linked_Rdtase_dimer_sf"/>
</dbReference>
<proteinExistence type="predicted"/>
<comment type="caution">
    <text evidence="7">The sequence shown here is derived from an EMBL/GenBank/DDBJ whole genome shotgun (WGS) entry which is preliminary data.</text>
</comment>
<evidence type="ECO:0000259" key="5">
    <source>
        <dbReference type="Pfam" id="PF07992"/>
    </source>
</evidence>